<feature type="non-terminal residue" evidence="1">
    <location>
        <position position="1"/>
    </location>
</feature>
<sequence>ALPPVAGGDLAWPGAEGWRVLMDEMQVRLTDMSLVVGYTNDSTAGAPGGGGGVSAYNTSYNSTGTGGGGQNIIRDVGSGVIVSLHRPLMIQPDRDAADSAVAADLAT</sequence>
<evidence type="ECO:0000313" key="1">
    <source>
        <dbReference type="EMBL" id="GLI59138.1"/>
    </source>
</evidence>
<evidence type="ECO:0000313" key="2">
    <source>
        <dbReference type="Proteomes" id="UP001165090"/>
    </source>
</evidence>
<organism evidence="1 2">
    <name type="scientific">Volvox africanus</name>
    <dbReference type="NCBI Taxonomy" id="51714"/>
    <lineage>
        <taxon>Eukaryota</taxon>
        <taxon>Viridiplantae</taxon>
        <taxon>Chlorophyta</taxon>
        <taxon>core chlorophytes</taxon>
        <taxon>Chlorophyceae</taxon>
        <taxon>CS clade</taxon>
        <taxon>Chlamydomonadales</taxon>
        <taxon>Volvocaceae</taxon>
        <taxon>Volvox</taxon>
    </lineage>
</organism>
<protein>
    <submittedName>
        <fullName evidence="1">Uncharacterized protein</fullName>
    </submittedName>
</protein>
<keyword evidence="2" id="KW-1185">Reference proteome</keyword>
<dbReference type="EMBL" id="BSDZ01000003">
    <property type="protein sequence ID" value="GLI59138.1"/>
    <property type="molecule type" value="Genomic_DNA"/>
</dbReference>
<feature type="non-terminal residue" evidence="1">
    <location>
        <position position="107"/>
    </location>
</feature>
<accession>A0ABQ5RP99</accession>
<name>A0ABQ5RP99_9CHLO</name>
<reference evidence="1 2" key="1">
    <citation type="journal article" date="2023" name="IScience">
        <title>Expanded male sex-determining region conserved during the evolution of homothallism in the green alga Volvox.</title>
        <authorList>
            <person name="Yamamoto K."/>
            <person name="Matsuzaki R."/>
            <person name="Mahakham W."/>
            <person name="Heman W."/>
            <person name="Sekimoto H."/>
            <person name="Kawachi M."/>
            <person name="Minakuchi Y."/>
            <person name="Toyoda A."/>
            <person name="Nozaki H."/>
        </authorList>
    </citation>
    <scope>NUCLEOTIDE SEQUENCE [LARGE SCALE GENOMIC DNA]</scope>
    <source>
        <strain evidence="1 2">NIES-4468</strain>
    </source>
</reference>
<dbReference type="Proteomes" id="UP001165090">
    <property type="component" value="Unassembled WGS sequence"/>
</dbReference>
<proteinExistence type="predicted"/>
<gene>
    <name evidence="1" type="ORF">VaNZ11_000963</name>
</gene>
<comment type="caution">
    <text evidence="1">The sequence shown here is derived from an EMBL/GenBank/DDBJ whole genome shotgun (WGS) entry which is preliminary data.</text>
</comment>